<keyword evidence="4 5" id="KW-0472">Membrane</keyword>
<sequence>MVSINFFCAVVYYGLSMNVVNLDTNLYMNVALNAVTEMPVYRLMAVLLEKLRRKPLAIGIMCFSGAGIFSHLSDSFLGRKGSLMVVCALNAIFGCLTGFSTGGVGLCAFVLATDTIGPTKCGITGISTFYFFSIGIAILSAVAYVFETWRKLYIASPSPPFSS</sequence>
<evidence type="ECO:0000313" key="7">
    <source>
        <dbReference type="Proteomes" id="UP000289738"/>
    </source>
</evidence>
<feature type="transmembrane region" description="Helical" evidence="5">
    <location>
        <begin position="123"/>
        <end position="146"/>
    </location>
</feature>
<proteinExistence type="predicted"/>
<evidence type="ECO:0000256" key="1">
    <source>
        <dbReference type="ARBA" id="ARBA00004141"/>
    </source>
</evidence>
<dbReference type="Proteomes" id="UP000289738">
    <property type="component" value="Chromosome B10"/>
</dbReference>
<dbReference type="InterPro" id="IPR036259">
    <property type="entry name" value="MFS_trans_sf"/>
</dbReference>
<keyword evidence="7" id="KW-1185">Reference proteome</keyword>
<evidence type="ECO:0000256" key="3">
    <source>
        <dbReference type="ARBA" id="ARBA00022989"/>
    </source>
</evidence>
<name>A0A444X2P9_ARAHY</name>
<dbReference type="EMBL" id="SDMP01000020">
    <property type="protein sequence ID" value="RYQ83950.1"/>
    <property type="molecule type" value="Genomic_DNA"/>
</dbReference>
<evidence type="ECO:0000256" key="2">
    <source>
        <dbReference type="ARBA" id="ARBA00022692"/>
    </source>
</evidence>
<feature type="transmembrane region" description="Helical" evidence="5">
    <location>
        <begin position="83"/>
        <end position="111"/>
    </location>
</feature>
<gene>
    <name evidence="6" type="ORF">Ahy_B10g102834</name>
</gene>
<dbReference type="PANTHER" id="PTHR24064">
    <property type="entry name" value="SOLUTE CARRIER FAMILY 22 MEMBER"/>
    <property type="match status" value="1"/>
</dbReference>
<dbReference type="GO" id="GO:0016020">
    <property type="term" value="C:membrane"/>
    <property type="evidence" value="ECO:0007669"/>
    <property type="project" value="UniProtKB-SubCell"/>
</dbReference>
<keyword evidence="2 5" id="KW-0812">Transmembrane</keyword>
<dbReference type="AlphaFoldDB" id="A0A444X2P9"/>
<evidence type="ECO:0008006" key="8">
    <source>
        <dbReference type="Google" id="ProtNLM"/>
    </source>
</evidence>
<comment type="caution">
    <text evidence="6">The sequence shown here is derived from an EMBL/GenBank/DDBJ whole genome shotgun (WGS) entry which is preliminary data.</text>
</comment>
<feature type="transmembrane region" description="Helical" evidence="5">
    <location>
        <begin position="56"/>
        <end position="77"/>
    </location>
</feature>
<dbReference type="Gene3D" id="1.20.1250.20">
    <property type="entry name" value="MFS general substrate transporter like domains"/>
    <property type="match status" value="1"/>
</dbReference>
<evidence type="ECO:0000313" key="6">
    <source>
        <dbReference type="EMBL" id="RYQ83950.1"/>
    </source>
</evidence>
<dbReference type="STRING" id="3818.A0A444X2P9"/>
<keyword evidence="3 5" id="KW-1133">Transmembrane helix</keyword>
<evidence type="ECO:0000256" key="4">
    <source>
        <dbReference type="ARBA" id="ARBA00023136"/>
    </source>
</evidence>
<reference evidence="6 7" key="1">
    <citation type="submission" date="2019-01" db="EMBL/GenBank/DDBJ databases">
        <title>Sequencing of cultivated peanut Arachis hypogaea provides insights into genome evolution and oil improvement.</title>
        <authorList>
            <person name="Chen X."/>
        </authorList>
    </citation>
    <scope>NUCLEOTIDE SEQUENCE [LARGE SCALE GENOMIC DNA]</scope>
    <source>
        <strain evidence="7">cv. Fuhuasheng</strain>
        <tissue evidence="6">Leaves</tissue>
    </source>
</reference>
<evidence type="ECO:0000256" key="5">
    <source>
        <dbReference type="SAM" id="Phobius"/>
    </source>
</evidence>
<accession>A0A444X2P9</accession>
<organism evidence="6 7">
    <name type="scientific">Arachis hypogaea</name>
    <name type="common">Peanut</name>
    <dbReference type="NCBI Taxonomy" id="3818"/>
    <lineage>
        <taxon>Eukaryota</taxon>
        <taxon>Viridiplantae</taxon>
        <taxon>Streptophyta</taxon>
        <taxon>Embryophyta</taxon>
        <taxon>Tracheophyta</taxon>
        <taxon>Spermatophyta</taxon>
        <taxon>Magnoliopsida</taxon>
        <taxon>eudicotyledons</taxon>
        <taxon>Gunneridae</taxon>
        <taxon>Pentapetalae</taxon>
        <taxon>rosids</taxon>
        <taxon>fabids</taxon>
        <taxon>Fabales</taxon>
        <taxon>Fabaceae</taxon>
        <taxon>Papilionoideae</taxon>
        <taxon>50 kb inversion clade</taxon>
        <taxon>dalbergioids sensu lato</taxon>
        <taxon>Dalbergieae</taxon>
        <taxon>Pterocarpus clade</taxon>
        <taxon>Arachis</taxon>
    </lineage>
</organism>
<comment type="subcellular location">
    <subcellularLocation>
        <location evidence="1">Membrane</location>
        <topology evidence="1">Multi-pass membrane protein</topology>
    </subcellularLocation>
</comment>
<protein>
    <recommendedName>
        <fullName evidence="8">Major facilitator superfamily (MFS) profile domain-containing protein</fullName>
    </recommendedName>
</protein>